<sequence>MRGTGEPKEKFDIYEKISGVTEYFGVDVIDIDMIMASLENALATTGGFCAGRSFVVGHQRLSGLGYCFSASLPPLLATAASEALRILQNEPDRFQRLNDNSRRLHNGLKDALKGTNFEVIGDDISPMQHVIYSSTNAKESCEKLDLLLSEMFDNSSILVTRSHYLEKDEAFPVQSSLKFTISSEHTGEEIDKILKAVKIALSNI</sequence>
<reference evidence="2" key="1">
    <citation type="submission" date="2022-11" db="UniProtKB">
        <authorList>
            <consortium name="WormBaseParasite"/>
        </authorList>
    </citation>
    <scope>IDENTIFICATION</scope>
</reference>
<organism evidence="1 2">
    <name type="scientific">Panagrolaimus sp. PS1159</name>
    <dbReference type="NCBI Taxonomy" id="55785"/>
    <lineage>
        <taxon>Eukaryota</taxon>
        <taxon>Metazoa</taxon>
        <taxon>Ecdysozoa</taxon>
        <taxon>Nematoda</taxon>
        <taxon>Chromadorea</taxon>
        <taxon>Rhabditida</taxon>
        <taxon>Tylenchina</taxon>
        <taxon>Panagrolaimomorpha</taxon>
        <taxon>Panagrolaimoidea</taxon>
        <taxon>Panagrolaimidae</taxon>
        <taxon>Panagrolaimus</taxon>
    </lineage>
</organism>
<protein>
    <submittedName>
        <fullName evidence="2">Aminotransferase class I/classII domain-containing protein</fullName>
    </submittedName>
</protein>
<dbReference type="WBParaSite" id="PS1159_v2.g1979.t1">
    <property type="protein sequence ID" value="PS1159_v2.g1979.t1"/>
    <property type="gene ID" value="PS1159_v2.g1979"/>
</dbReference>
<proteinExistence type="predicted"/>
<dbReference type="Proteomes" id="UP000887580">
    <property type="component" value="Unplaced"/>
</dbReference>
<accession>A0AC35FQ95</accession>
<evidence type="ECO:0000313" key="2">
    <source>
        <dbReference type="WBParaSite" id="PS1159_v2.g1979.t1"/>
    </source>
</evidence>
<evidence type="ECO:0000313" key="1">
    <source>
        <dbReference type="Proteomes" id="UP000887580"/>
    </source>
</evidence>
<name>A0AC35FQ95_9BILA</name>